<feature type="region of interest" description="Disordered" evidence="1">
    <location>
        <begin position="1"/>
        <end position="38"/>
    </location>
</feature>
<comment type="caution">
    <text evidence="2">The sequence shown here is derived from an EMBL/GenBank/DDBJ whole genome shotgun (WGS) entry which is preliminary data.</text>
</comment>
<evidence type="ECO:0000313" key="2">
    <source>
        <dbReference type="EMBL" id="KAL3786322.1"/>
    </source>
</evidence>
<dbReference type="AlphaFoldDB" id="A0ABD3PEN7"/>
<dbReference type="Proteomes" id="UP001530400">
    <property type="component" value="Unassembled WGS sequence"/>
</dbReference>
<gene>
    <name evidence="2" type="ORF">ACHAWO_009666</name>
</gene>
<dbReference type="EMBL" id="JALLPJ020000655">
    <property type="protein sequence ID" value="KAL3786322.1"/>
    <property type="molecule type" value="Genomic_DNA"/>
</dbReference>
<keyword evidence="3" id="KW-1185">Reference proteome</keyword>
<name>A0ABD3PEN7_9STRA</name>
<evidence type="ECO:0000256" key="1">
    <source>
        <dbReference type="SAM" id="MobiDB-lite"/>
    </source>
</evidence>
<organism evidence="2 3">
    <name type="scientific">Cyclotella atomus</name>
    <dbReference type="NCBI Taxonomy" id="382360"/>
    <lineage>
        <taxon>Eukaryota</taxon>
        <taxon>Sar</taxon>
        <taxon>Stramenopiles</taxon>
        <taxon>Ochrophyta</taxon>
        <taxon>Bacillariophyta</taxon>
        <taxon>Coscinodiscophyceae</taxon>
        <taxon>Thalassiosirophycidae</taxon>
        <taxon>Stephanodiscales</taxon>
        <taxon>Stephanodiscaceae</taxon>
        <taxon>Cyclotella</taxon>
    </lineage>
</organism>
<protein>
    <submittedName>
        <fullName evidence="2">Uncharacterized protein</fullName>
    </submittedName>
</protein>
<sequence length="130" mass="14983">MNSPADKLSTRESIGGSSCTSSSQPIAPVTHSSHNIRTQVRQRIQSILIRRLRIPPRSEGGNTAHLRRQRILVLKQLTIRIECSLYRRALNMEWYADLRMLEWRVVQIAREMLAKRSKKSDDGLQLFKSS</sequence>
<evidence type="ECO:0000313" key="3">
    <source>
        <dbReference type="Proteomes" id="UP001530400"/>
    </source>
</evidence>
<proteinExistence type="predicted"/>
<feature type="compositionally biased region" description="Low complexity" evidence="1">
    <location>
        <begin position="13"/>
        <end position="23"/>
    </location>
</feature>
<reference evidence="2 3" key="1">
    <citation type="submission" date="2024-10" db="EMBL/GenBank/DDBJ databases">
        <title>Updated reference genomes for cyclostephanoid diatoms.</title>
        <authorList>
            <person name="Roberts W.R."/>
            <person name="Alverson A.J."/>
        </authorList>
    </citation>
    <scope>NUCLEOTIDE SEQUENCE [LARGE SCALE GENOMIC DNA]</scope>
    <source>
        <strain evidence="2 3">AJA010-31</strain>
    </source>
</reference>
<accession>A0ABD3PEN7</accession>